<accession>M6QPH0</accession>
<dbReference type="EMBL" id="AHNU02000039">
    <property type="protein sequence ID" value="EMN90767.1"/>
    <property type="molecule type" value="Genomic_DNA"/>
</dbReference>
<proteinExistence type="predicted"/>
<organism evidence="1 2">
    <name type="scientific">Leptospira weilii str. UI 13098</name>
    <dbReference type="NCBI Taxonomy" id="1088542"/>
    <lineage>
        <taxon>Bacteria</taxon>
        <taxon>Pseudomonadati</taxon>
        <taxon>Spirochaetota</taxon>
        <taxon>Spirochaetia</taxon>
        <taxon>Leptospirales</taxon>
        <taxon>Leptospiraceae</taxon>
        <taxon>Leptospira</taxon>
    </lineage>
</organism>
<comment type="caution">
    <text evidence="1">The sequence shown here is derived from an EMBL/GenBank/DDBJ whole genome shotgun (WGS) entry which is preliminary data.</text>
</comment>
<keyword evidence="2" id="KW-1185">Reference proteome</keyword>
<dbReference type="Proteomes" id="UP000012118">
    <property type="component" value="Unassembled WGS sequence"/>
</dbReference>
<name>M6QPH0_9LEPT</name>
<dbReference type="AlphaFoldDB" id="M6QPH0"/>
<reference evidence="1 2" key="1">
    <citation type="submission" date="2013-01" db="EMBL/GenBank/DDBJ databases">
        <authorList>
            <person name="Harkins D.M."/>
            <person name="Durkin A.S."/>
            <person name="Brinkac L.M."/>
            <person name="Haft D.H."/>
            <person name="Selengut J.D."/>
            <person name="Sanka R."/>
            <person name="DePew J."/>
            <person name="Purushe J."/>
            <person name="Chanthongthip A."/>
            <person name="Lattana O."/>
            <person name="Phetsouvanh R."/>
            <person name="Newton P.N."/>
            <person name="Vinetz J.M."/>
            <person name="Sutton G.G."/>
            <person name="Nierman W.C."/>
            <person name="Fouts D.E."/>
        </authorList>
    </citation>
    <scope>NUCLEOTIDE SEQUENCE [LARGE SCALE GENOMIC DNA]</scope>
    <source>
        <strain evidence="1 2">UI 13098</strain>
    </source>
</reference>
<gene>
    <name evidence="1" type="ORF">LEP1GSC108_2239</name>
</gene>
<protein>
    <submittedName>
        <fullName evidence="1">Uncharacterized protein</fullName>
    </submittedName>
</protein>
<evidence type="ECO:0000313" key="2">
    <source>
        <dbReference type="Proteomes" id="UP000012118"/>
    </source>
</evidence>
<evidence type="ECO:0000313" key="1">
    <source>
        <dbReference type="EMBL" id="EMN90767.1"/>
    </source>
</evidence>
<sequence>MYINSNFSNIRKSYEFPHLIKSVERHNPPHKYVDPKINLSELRQTLSET</sequence>